<gene>
    <name evidence="1" type="ORF">GCM10010185_39930</name>
</gene>
<dbReference type="GO" id="GO:0019239">
    <property type="term" value="F:deaminase activity"/>
    <property type="evidence" value="ECO:0007669"/>
    <property type="project" value="TreeGrafter"/>
</dbReference>
<dbReference type="Gene3D" id="3.30.1330.40">
    <property type="entry name" value="RutC-like"/>
    <property type="match status" value="1"/>
</dbReference>
<protein>
    <recommendedName>
        <fullName evidence="3">Enamine deaminase RidA (YjgF/YER057c/UK114 family)</fullName>
    </recommendedName>
</protein>
<dbReference type="InterPro" id="IPR006175">
    <property type="entry name" value="YjgF/YER057c/UK114"/>
</dbReference>
<dbReference type="PANTHER" id="PTHR11803">
    <property type="entry name" value="2-IMINOBUTANOATE/2-IMINOPROPANOATE DEAMINASE RIDA"/>
    <property type="match status" value="1"/>
</dbReference>
<evidence type="ECO:0000313" key="1">
    <source>
        <dbReference type="EMBL" id="GGP63266.1"/>
    </source>
</evidence>
<evidence type="ECO:0008006" key="3">
    <source>
        <dbReference type="Google" id="ProtNLM"/>
    </source>
</evidence>
<dbReference type="Proteomes" id="UP000639606">
    <property type="component" value="Unassembled WGS sequence"/>
</dbReference>
<dbReference type="SUPFAM" id="SSF55298">
    <property type="entry name" value="YjgF-like"/>
    <property type="match status" value="1"/>
</dbReference>
<evidence type="ECO:0000313" key="2">
    <source>
        <dbReference type="Proteomes" id="UP000639606"/>
    </source>
</evidence>
<reference evidence="1" key="1">
    <citation type="journal article" date="2014" name="Int. J. Syst. Evol. Microbiol.">
        <title>Complete genome sequence of Corynebacterium casei LMG S-19264T (=DSM 44701T), isolated from a smear-ripened cheese.</title>
        <authorList>
            <consortium name="US DOE Joint Genome Institute (JGI-PGF)"/>
            <person name="Walter F."/>
            <person name="Albersmeier A."/>
            <person name="Kalinowski J."/>
            <person name="Ruckert C."/>
        </authorList>
    </citation>
    <scope>NUCLEOTIDE SEQUENCE</scope>
    <source>
        <strain evidence="1">JCM 3313</strain>
    </source>
</reference>
<dbReference type="Pfam" id="PF01042">
    <property type="entry name" value="Ribonuc_L-PSP"/>
    <property type="match status" value="1"/>
</dbReference>
<accession>A0A918ANE3</accession>
<dbReference type="CDD" id="cd00448">
    <property type="entry name" value="YjgF_YER057c_UK114_family"/>
    <property type="match status" value="1"/>
</dbReference>
<comment type="caution">
    <text evidence="1">The sequence shown here is derived from an EMBL/GenBank/DDBJ whole genome shotgun (WGS) entry which is preliminary data.</text>
</comment>
<sequence>MTDARTSVRSQLDPLGQYAESLEVSGADRMLFISGQVPTDDDGTAPPDFGAQCRNAWRRVLAVLEHHDMRPENLVKVTTFLRDRADRLENSRIRQEVLGGHRPALTVVVADLYEAEWRVEIEAIATA</sequence>
<dbReference type="EMBL" id="BMRG01000007">
    <property type="protein sequence ID" value="GGP63266.1"/>
    <property type="molecule type" value="Genomic_DNA"/>
</dbReference>
<reference evidence="1" key="2">
    <citation type="submission" date="2020-09" db="EMBL/GenBank/DDBJ databases">
        <authorList>
            <person name="Sun Q."/>
            <person name="Ohkuma M."/>
        </authorList>
    </citation>
    <scope>NUCLEOTIDE SEQUENCE</scope>
    <source>
        <strain evidence="1">JCM 3313</strain>
    </source>
</reference>
<dbReference type="GO" id="GO:0005829">
    <property type="term" value="C:cytosol"/>
    <property type="evidence" value="ECO:0007669"/>
    <property type="project" value="TreeGrafter"/>
</dbReference>
<keyword evidence="2" id="KW-1185">Reference proteome</keyword>
<dbReference type="InterPro" id="IPR035959">
    <property type="entry name" value="RutC-like_sf"/>
</dbReference>
<name>A0A918ANE3_9PSEU</name>
<dbReference type="RefSeq" id="WP_189224782.1">
    <property type="nucleotide sequence ID" value="NZ_BMRG01000007.1"/>
</dbReference>
<dbReference type="PANTHER" id="PTHR11803:SF44">
    <property type="entry name" value="RUTC FAMILY PROTEIN YJGH"/>
    <property type="match status" value="1"/>
</dbReference>
<proteinExistence type="predicted"/>
<dbReference type="AlphaFoldDB" id="A0A918ANE3"/>
<organism evidence="1 2">
    <name type="scientific">Saccharothrix coeruleofusca</name>
    <dbReference type="NCBI Taxonomy" id="33919"/>
    <lineage>
        <taxon>Bacteria</taxon>
        <taxon>Bacillati</taxon>
        <taxon>Actinomycetota</taxon>
        <taxon>Actinomycetes</taxon>
        <taxon>Pseudonocardiales</taxon>
        <taxon>Pseudonocardiaceae</taxon>
        <taxon>Saccharothrix</taxon>
    </lineage>
</organism>